<keyword evidence="2" id="KW-1185">Reference proteome</keyword>
<sequence length="423" mass="45250">MEPVDEATEDIQATPPSFEVSFSNLLSTKVRRSAASALIRGPPAARHFGGNRGGLVQDERFYGAKPNGVSPIAISGAEKSVVLYAEAEPVGKTYPIGASGAVLSDIMDKDGSEFMSCFLAKEKRMVVFELSKKTVVVELSMKTKLNFWRYLPPSSEGDLIFVLITPIGGFHWRPLDELPRPVQVWKRGPELESKKILTYEEGGSNGHAGADAMSSVALVMTSSPSSGSLVEAYCIALNGGSKLLCLSTVALGGALMVPPNVSKLDPFLPYVVSVNMDVMSKLVLDVEQLNNKPSEGLVRGEIVSSTVLDIGDSLDEKFDPPPLSMGATPEVLCCTLTDFIVAVVRREGTVFAFNFSSDAGLVPVGKSRLGQYIVDATLRSGSEDGVVEVVLLLCENEDSKDGRIATITLRANGDDGYQYLSSI</sequence>
<dbReference type="Proteomes" id="UP000266841">
    <property type="component" value="Unassembled WGS sequence"/>
</dbReference>
<proteinExistence type="predicted"/>
<evidence type="ECO:0000313" key="2">
    <source>
        <dbReference type="Proteomes" id="UP000266841"/>
    </source>
</evidence>
<name>K0SNL6_THAOC</name>
<comment type="caution">
    <text evidence="1">The sequence shown here is derived from an EMBL/GenBank/DDBJ whole genome shotgun (WGS) entry which is preliminary data.</text>
</comment>
<protein>
    <submittedName>
        <fullName evidence="1">Uncharacterized protein</fullName>
    </submittedName>
</protein>
<organism evidence="1 2">
    <name type="scientific">Thalassiosira oceanica</name>
    <name type="common">Marine diatom</name>
    <dbReference type="NCBI Taxonomy" id="159749"/>
    <lineage>
        <taxon>Eukaryota</taxon>
        <taxon>Sar</taxon>
        <taxon>Stramenopiles</taxon>
        <taxon>Ochrophyta</taxon>
        <taxon>Bacillariophyta</taxon>
        <taxon>Coscinodiscophyceae</taxon>
        <taxon>Thalassiosirophycidae</taxon>
        <taxon>Thalassiosirales</taxon>
        <taxon>Thalassiosiraceae</taxon>
        <taxon>Thalassiosira</taxon>
    </lineage>
</organism>
<reference evidence="1 2" key="1">
    <citation type="journal article" date="2012" name="Genome Biol.">
        <title>Genome and low-iron response of an oceanic diatom adapted to chronic iron limitation.</title>
        <authorList>
            <person name="Lommer M."/>
            <person name="Specht M."/>
            <person name="Roy A.S."/>
            <person name="Kraemer L."/>
            <person name="Andreson R."/>
            <person name="Gutowska M.A."/>
            <person name="Wolf J."/>
            <person name="Bergner S.V."/>
            <person name="Schilhabel M.B."/>
            <person name="Klostermeier U.C."/>
            <person name="Beiko R.G."/>
            <person name="Rosenstiel P."/>
            <person name="Hippler M."/>
            <person name="Laroche J."/>
        </authorList>
    </citation>
    <scope>NUCLEOTIDE SEQUENCE [LARGE SCALE GENOMIC DNA]</scope>
    <source>
        <strain evidence="1 2">CCMP1005</strain>
    </source>
</reference>
<dbReference type="EMBL" id="AGNL01018794">
    <property type="protein sequence ID" value="EJK62541.1"/>
    <property type="molecule type" value="Genomic_DNA"/>
</dbReference>
<accession>K0SNL6</accession>
<evidence type="ECO:0000313" key="1">
    <source>
        <dbReference type="EMBL" id="EJK62541.1"/>
    </source>
</evidence>
<dbReference type="eggNOG" id="ENOG502RBNG">
    <property type="taxonomic scope" value="Eukaryota"/>
</dbReference>
<dbReference type="OrthoDB" id="119388at2759"/>
<dbReference type="AlphaFoldDB" id="K0SNL6"/>
<gene>
    <name evidence="1" type="ORF">THAOC_16845</name>
</gene>